<sequence>MQSVIGQDQGAANGPGQSKMYALRRYNPRPEWPDGSLYGRSQDLESLKGQCDLYNKQSALDDGFKQWWITDGQGKIIYPLETRSSVYTSPAAESDEVSQPFQEMRAFRSASALHDFLFLTKDVDEQVKAERLRSLASELELTAEHLRKLLELEQR</sequence>
<dbReference type="Proteomes" id="UP000186607">
    <property type="component" value="Unassembled WGS sequence"/>
</dbReference>
<gene>
    <name evidence="2" type="ORF">BOO71_0015175</name>
</gene>
<reference evidence="2 3" key="1">
    <citation type="submission" date="2017-01" db="EMBL/GenBank/DDBJ databases">
        <title>Genome Analysis of Deinococcus marmoris KOPRI26562.</title>
        <authorList>
            <person name="Kim J.H."/>
            <person name="Oh H.-M."/>
        </authorList>
    </citation>
    <scope>NUCLEOTIDE SEQUENCE [LARGE SCALE GENOMIC DNA]</scope>
    <source>
        <strain evidence="2 3">KOPRI26562</strain>
    </source>
</reference>
<evidence type="ECO:0000313" key="2">
    <source>
        <dbReference type="EMBL" id="OLV15373.1"/>
    </source>
</evidence>
<organism evidence="2 3">
    <name type="scientific">Deinococcus marmoris</name>
    <dbReference type="NCBI Taxonomy" id="249408"/>
    <lineage>
        <taxon>Bacteria</taxon>
        <taxon>Thermotogati</taxon>
        <taxon>Deinococcota</taxon>
        <taxon>Deinococci</taxon>
        <taxon>Deinococcales</taxon>
        <taxon>Deinococcaceae</taxon>
        <taxon>Deinococcus</taxon>
    </lineage>
</organism>
<evidence type="ECO:0000256" key="1">
    <source>
        <dbReference type="SAM" id="MobiDB-lite"/>
    </source>
</evidence>
<comment type="caution">
    <text evidence="2">The sequence shown here is derived from an EMBL/GenBank/DDBJ whole genome shotgun (WGS) entry which is preliminary data.</text>
</comment>
<protein>
    <submittedName>
        <fullName evidence="2">Uncharacterized protein</fullName>
    </submittedName>
</protein>
<dbReference type="AlphaFoldDB" id="A0A1U7NR22"/>
<keyword evidence="3" id="KW-1185">Reference proteome</keyword>
<accession>A0A1U7NR22</accession>
<feature type="region of interest" description="Disordered" evidence="1">
    <location>
        <begin position="1"/>
        <end position="35"/>
    </location>
</feature>
<evidence type="ECO:0000313" key="3">
    <source>
        <dbReference type="Proteomes" id="UP000186607"/>
    </source>
</evidence>
<proteinExistence type="predicted"/>
<dbReference type="STRING" id="249408.BOO71_0015175"/>
<dbReference type="RefSeq" id="WP_075837115.1">
    <property type="nucleotide sequence ID" value="NZ_MSTI01000184.1"/>
</dbReference>
<dbReference type="OrthoDB" id="24991at1298"/>
<name>A0A1U7NR22_9DEIO</name>
<dbReference type="EMBL" id="MSTI01000184">
    <property type="protein sequence ID" value="OLV15373.1"/>
    <property type="molecule type" value="Genomic_DNA"/>
</dbReference>